<name>A0A2P2IZI2_RHIMU</name>
<evidence type="ECO:0000313" key="1">
    <source>
        <dbReference type="EMBL" id="MBW86623.1"/>
    </source>
</evidence>
<sequence>MGNDTIKKVSDCQAIWWVRSATSECSGVIIAKSQLFLPVPPLETTISRLSWSSLSIETVVRIRC</sequence>
<proteinExistence type="predicted"/>
<dbReference type="AlphaFoldDB" id="A0A2P2IZI2"/>
<reference evidence="1" key="1">
    <citation type="submission" date="2018-02" db="EMBL/GenBank/DDBJ databases">
        <title>Rhizophora mucronata_Transcriptome.</title>
        <authorList>
            <person name="Meera S.P."/>
            <person name="Sreeshan A."/>
            <person name="Augustine A."/>
        </authorList>
    </citation>
    <scope>NUCLEOTIDE SEQUENCE</scope>
    <source>
        <tissue evidence="1">Leaf</tissue>
    </source>
</reference>
<dbReference type="EMBL" id="GGEC01006140">
    <property type="protein sequence ID" value="MBW86623.1"/>
    <property type="molecule type" value="Transcribed_RNA"/>
</dbReference>
<organism evidence="1">
    <name type="scientific">Rhizophora mucronata</name>
    <name type="common">Asiatic mangrove</name>
    <dbReference type="NCBI Taxonomy" id="61149"/>
    <lineage>
        <taxon>Eukaryota</taxon>
        <taxon>Viridiplantae</taxon>
        <taxon>Streptophyta</taxon>
        <taxon>Embryophyta</taxon>
        <taxon>Tracheophyta</taxon>
        <taxon>Spermatophyta</taxon>
        <taxon>Magnoliopsida</taxon>
        <taxon>eudicotyledons</taxon>
        <taxon>Gunneridae</taxon>
        <taxon>Pentapetalae</taxon>
        <taxon>rosids</taxon>
        <taxon>fabids</taxon>
        <taxon>Malpighiales</taxon>
        <taxon>Rhizophoraceae</taxon>
        <taxon>Rhizophora</taxon>
    </lineage>
</organism>
<accession>A0A2P2IZI2</accession>
<protein>
    <submittedName>
        <fullName evidence="1">Uncharacterized protein</fullName>
    </submittedName>
</protein>